<feature type="transmembrane region" description="Helical" evidence="2">
    <location>
        <begin position="39"/>
        <end position="60"/>
    </location>
</feature>
<protein>
    <submittedName>
        <fullName evidence="3">Uncharacterized protein</fullName>
    </submittedName>
</protein>
<feature type="region of interest" description="Disordered" evidence="1">
    <location>
        <begin position="1"/>
        <end position="31"/>
    </location>
</feature>
<dbReference type="AlphaFoldDB" id="A0A1E3I195"/>
<organism evidence="3 4">
    <name type="scientific">Cryptococcus depauperatus CBS 7841</name>
    <dbReference type="NCBI Taxonomy" id="1295531"/>
    <lineage>
        <taxon>Eukaryota</taxon>
        <taxon>Fungi</taxon>
        <taxon>Dikarya</taxon>
        <taxon>Basidiomycota</taxon>
        <taxon>Agaricomycotina</taxon>
        <taxon>Tremellomycetes</taxon>
        <taxon>Tremellales</taxon>
        <taxon>Cryptococcaceae</taxon>
        <taxon>Cryptococcus</taxon>
    </lineage>
</organism>
<proteinExistence type="predicted"/>
<keyword evidence="2" id="KW-1133">Transmembrane helix</keyword>
<feature type="compositionally biased region" description="Low complexity" evidence="1">
    <location>
        <begin position="1"/>
        <end position="28"/>
    </location>
</feature>
<dbReference type="OrthoDB" id="2591812at2759"/>
<feature type="compositionally biased region" description="Basic and acidic residues" evidence="1">
    <location>
        <begin position="298"/>
        <end position="313"/>
    </location>
</feature>
<dbReference type="RefSeq" id="XP_066070481.1">
    <property type="nucleotide sequence ID" value="XM_066214384.1"/>
</dbReference>
<feature type="region of interest" description="Disordered" evidence="1">
    <location>
        <begin position="175"/>
        <end position="214"/>
    </location>
</feature>
<reference evidence="3" key="1">
    <citation type="submission" date="2016-06" db="EMBL/GenBank/DDBJ databases">
        <authorList>
            <person name="Cuomo C."/>
            <person name="Litvintseva A."/>
            <person name="Heitman J."/>
            <person name="Chen Y."/>
            <person name="Sun S."/>
            <person name="Springer D."/>
            <person name="Dromer F."/>
            <person name="Young S."/>
            <person name="Zeng Q."/>
            <person name="Chapman S."/>
            <person name="Gujja S."/>
            <person name="Saif S."/>
            <person name="Birren B."/>
        </authorList>
    </citation>
    <scope>NUCLEOTIDE SEQUENCE</scope>
    <source>
        <strain evidence="3">CBS 7841</strain>
    </source>
</reference>
<keyword evidence="2" id="KW-0472">Membrane</keyword>
<dbReference type="VEuPathDB" id="FungiDB:L203_05476"/>
<sequence length="321" mass="35660">MSSTISSTTTSSNSGLFPTSNPTSSPNSGEDKAKNSTNVYYLVFLGVLVILMCIALCLAVRAMRMRRRYRAAARHALERGEAVPDTIREDFWGLGGLAGWNSDGWDRLGMVRIDNQLKEGDKKWDKLPVLVEAEAEKEKVQDGELWEDIRPLTVQSIRPFPQEELDAHRYADSWDRPIPRTTQSRRSPLFGRNRTNDGNFNGLEMPSNPDSTSGIPEIEADRTIGPGERLRVAVVLQMPTSVANHQRYKHRGESDEEEVAWENGMEIGVWEGVLDGKAPAPPGPVDLGTMPRPSPLGEDGRGLVRSRSEESYGHGDIASYR</sequence>
<evidence type="ECO:0000256" key="2">
    <source>
        <dbReference type="SAM" id="Phobius"/>
    </source>
</evidence>
<dbReference type="EMBL" id="CP143789">
    <property type="protein sequence ID" value="WVN89781.1"/>
    <property type="molecule type" value="Genomic_DNA"/>
</dbReference>
<reference evidence="3" key="2">
    <citation type="journal article" date="2022" name="Elife">
        <title>Obligate sexual reproduction of a homothallic fungus closely related to the Cryptococcus pathogenic species complex.</title>
        <authorList>
            <person name="Passer A.R."/>
            <person name="Clancey S.A."/>
            <person name="Shea T."/>
            <person name="David-Palma M."/>
            <person name="Averette A.F."/>
            <person name="Boekhout T."/>
            <person name="Porcel B.M."/>
            <person name="Nowrousian M."/>
            <person name="Cuomo C.A."/>
            <person name="Sun S."/>
            <person name="Heitman J."/>
            <person name="Coelho M.A."/>
        </authorList>
    </citation>
    <scope>NUCLEOTIDE SEQUENCE</scope>
    <source>
        <strain evidence="3">CBS 7841</strain>
    </source>
</reference>
<feature type="region of interest" description="Disordered" evidence="1">
    <location>
        <begin position="273"/>
        <end position="321"/>
    </location>
</feature>
<evidence type="ECO:0000313" key="4">
    <source>
        <dbReference type="Proteomes" id="UP000094043"/>
    </source>
</evidence>
<keyword evidence="4" id="KW-1185">Reference proteome</keyword>
<accession>A0A1E3I195</accession>
<evidence type="ECO:0000256" key="1">
    <source>
        <dbReference type="SAM" id="MobiDB-lite"/>
    </source>
</evidence>
<reference evidence="3" key="3">
    <citation type="submission" date="2024-01" db="EMBL/GenBank/DDBJ databases">
        <authorList>
            <person name="Coelho M.A."/>
            <person name="David-Palma M."/>
            <person name="Shea T."/>
            <person name="Sun S."/>
            <person name="Cuomo C.A."/>
            <person name="Heitman J."/>
        </authorList>
    </citation>
    <scope>NUCLEOTIDE SEQUENCE</scope>
    <source>
        <strain evidence="3">CBS 7841</strain>
    </source>
</reference>
<gene>
    <name evidence="3" type="ORF">L203_105011</name>
</gene>
<name>A0A1E3I195_9TREE</name>
<evidence type="ECO:0000313" key="3">
    <source>
        <dbReference type="EMBL" id="WVN89781.1"/>
    </source>
</evidence>
<keyword evidence="2" id="KW-0812">Transmembrane</keyword>
<dbReference type="Proteomes" id="UP000094043">
    <property type="component" value="Chromosome 6"/>
</dbReference>
<dbReference type="KEGG" id="cdep:91089220"/>
<dbReference type="GeneID" id="91089220"/>